<dbReference type="Pfam" id="PF13635">
    <property type="entry name" value="DUF4143"/>
    <property type="match status" value="1"/>
</dbReference>
<evidence type="ECO:0000313" key="2">
    <source>
        <dbReference type="EMBL" id="SLM93309.1"/>
    </source>
</evidence>
<dbReference type="PANTHER" id="PTHR43566">
    <property type="entry name" value="CONSERVED PROTEIN"/>
    <property type="match status" value="1"/>
</dbReference>
<proteinExistence type="predicted"/>
<dbReference type="Proteomes" id="UP000195981">
    <property type="component" value="Unassembled WGS sequence"/>
</dbReference>
<evidence type="ECO:0000259" key="1">
    <source>
        <dbReference type="Pfam" id="PF13635"/>
    </source>
</evidence>
<organism evidence="2 3">
    <name type="scientific">Brachybacterium nesterenkovii</name>
    <dbReference type="NCBI Taxonomy" id="47847"/>
    <lineage>
        <taxon>Bacteria</taxon>
        <taxon>Bacillati</taxon>
        <taxon>Actinomycetota</taxon>
        <taxon>Actinomycetes</taxon>
        <taxon>Micrococcales</taxon>
        <taxon>Dermabacteraceae</taxon>
        <taxon>Brachybacterium</taxon>
    </lineage>
</organism>
<evidence type="ECO:0000313" key="3">
    <source>
        <dbReference type="Proteomes" id="UP000195981"/>
    </source>
</evidence>
<dbReference type="AlphaFoldDB" id="A0A1X6X3J1"/>
<keyword evidence="3" id="KW-1185">Reference proteome</keyword>
<feature type="domain" description="DUF4143" evidence="1">
    <location>
        <begin position="2"/>
        <end position="105"/>
    </location>
</feature>
<dbReference type="EMBL" id="FWFG01000082">
    <property type="protein sequence ID" value="SLM93309.1"/>
    <property type="molecule type" value="Genomic_DNA"/>
</dbReference>
<protein>
    <submittedName>
        <fullName evidence="2">ATPase</fullName>
    </submittedName>
</protein>
<sequence length="160" mass="17887">MRLPAWGKSLRSRVSAKPKVHVVDSGLAARLLRLTPEKVTGIDPTSLTDFGHLLETFVVGELRKQASWLDDPVTLGHWRTSDGAEVDLVIEYDDGRVVAFEVKASERASGKEYRGLAQLRDLLGERFIGGIMLTTGSRSYTYEDRLHVMPIDRLWTPVPV</sequence>
<dbReference type="InterPro" id="IPR025420">
    <property type="entry name" value="DUF4143"/>
</dbReference>
<reference evidence="2 3" key="1">
    <citation type="submission" date="2017-02" db="EMBL/GenBank/DDBJ databases">
        <authorList>
            <person name="Peterson S.W."/>
        </authorList>
    </citation>
    <scope>NUCLEOTIDE SEQUENCE [LARGE SCALE GENOMIC DNA]</scope>
    <source>
        <strain evidence="2 3">CIP104813</strain>
    </source>
</reference>
<gene>
    <name evidence="2" type="ORF">FM110_09650</name>
</gene>
<dbReference type="PANTHER" id="PTHR43566:SF2">
    <property type="entry name" value="DUF4143 DOMAIN-CONTAINING PROTEIN"/>
    <property type="match status" value="1"/>
</dbReference>
<name>A0A1X6X3J1_9MICO</name>
<accession>A0A1X6X3J1</accession>